<evidence type="ECO:0000313" key="1">
    <source>
        <dbReference type="EMBL" id="SEW09991.1"/>
    </source>
</evidence>
<name>A0A1I0P7D7_9EURY</name>
<dbReference type="AlphaFoldDB" id="A0A1I0P7D7"/>
<dbReference type="EMBL" id="FOIS01000003">
    <property type="protein sequence ID" value="SEW09991.1"/>
    <property type="molecule type" value="Genomic_DNA"/>
</dbReference>
<dbReference type="OrthoDB" id="204562at2157"/>
<protein>
    <recommendedName>
        <fullName evidence="3">Ribbon-helix-helix protein, copG family</fullName>
    </recommendedName>
</protein>
<accession>A0A1I0P7D7</accession>
<sequence>MTGKRDKQISTYVTEEEKQDIRVLAAKQGYSGISDFLRDLALEELEEAREEGNSTKTVVATAD</sequence>
<dbReference type="Pfam" id="PF21983">
    <property type="entry name" value="NikA-like"/>
    <property type="match status" value="1"/>
</dbReference>
<dbReference type="RefSeq" id="WP_049989506.1">
    <property type="nucleotide sequence ID" value="NZ_FOIS01000003.1"/>
</dbReference>
<dbReference type="eggNOG" id="ENOG502N5XW">
    <property type="taxonomic scope" value="Archaea"/>
</dbReference>
<organism evidence="1 2">
    <name type="scientific">Natrinema salifodinae</name>
    <dbReference type="NCBI Taxonomy" id="1202768"/>
    <lineage>
        <taxon>Archaea</taxon>
        <taxon>Methanobacteriati</taxon>
        <taxon>Methanobacteriota</taxon>
        <taxon>Stenosarchaea group</taxon>
        <taxon>Halobacteria</taxon>
        <taxon>Halobacteriales</taxon>
        <taxon>Natrialbaceae</taxon>
        <taxon>Natrinema</taxon>
    </lineage>
</organism>
<gene>
    <name evidence="1" type="ORF">SAMN05216285_2211</name>
</gene>
<evidence type="ECO:0008006" key="3">
    <source>
        <dbReference type="Google" id="ProtNLM"/>
    </source>
</evidence>
<dbReference type="Proteomes" id="UP000183275">
    <property type="component" value="Unassembled WGS sequence"/>
</dbReference>
<reference evidence="2" key="1">
    <citation type="submission" date="2016-10" db="EMBL/GenBank/DDBJ databases">
        <authorList>
            <person name="Varghese N."/>
        </authorList>
    </citation>
    <scope>NUCLEOTIDE SEQUENCE [LARGE SCALE GENOMIC DNA]</scope>
    <source>
        <strain evidence="2">CGMCC 1.12284</strain>
    </source>
</reference>
<dbReference type="InterPro" id="IPR053842">
    <property type="entry name" value="NikA-like"/>
</dbReference>
<keyword evidence="2" id="KW-1185">Reference proteome</keyword>
<evidence type="ECO:0000313" key="2">
    <source>
        <dbReference type="Proteomes" id="UP000183275"/>
    </source>
</evidence>
<proteinExistence type="predicted"/>
<dbReference type="STRING" id="1202768.SAMN05216285_2211"/>